<feature type="region of interest" description="Disordered" evidence="1">
    <location>
        <begin position="29"/>
        <end position="163"/>
    </location>
</feature>
<feature type="compositionally biased region" description="Low complexity" evidence="1">
    <location>
        <begin position="90"/>
        <end position="111"/>
    </location>
</feature>
<dbReference type="EMBL" id="CM004476">
    <property type="protein sequence ID" value="OCT75296.1"/>
    <property type="molecule type" value="Genomic_DNA"/>
</dbReference>
<evidence type="ECO:0000313" key="3">
    <source>
        <dbReference type="Proteomes" id="UP000694892"/>
    </source>
</evidence>
<organism evidence="2 3">
    <name type="scientific">Xenopus laevis</name>
    <name type="common">African clawed frog</name>
    <dbReference type="NCBI Taxonomy" id="8355"/>
    <lineage>
        <taxon>Eukaryota</taxon>
        <taxon>Metazoa</taxon>
        <taxon>Chordata</taxon>
        <taxon>Craniata</taxon>
        <taxon>Vertebrata</taxon>
        <taxon>Euteleostomi</taxon>
        <taxon>Amphibia</taxon>
        <taxon>Batrachia</taxon>
        <taxon>Anura</taxon>
        <taxon>Pipoidea</taxon>
        <taxon>Pipidae</taxon>
        <taxon>Xenopodinae</taxon>
        <taxon>Xenopus</taxon>
        <taxon>Xenopus</taxon>
    </lineage>
</organism>
<proteinExistence type="predicted"/>
<dbReference type="Proteomes" id="UP000694892">
    <property type="component" value="Chromosome 6L"/>
</dbReference>
<evidence type="ECO:0000256" key="1">
    <source>
        <dbReference type="SAM" id="MobiDB-lite"/>
    </source>
</evidence>
<reference evidence="3" key="1">
    <citation type="journal article" date="2016" name="Nature">
        <title>Genome evolution in the allotetraploid frog Xenopus laevis.</title>
        <authorList>
            <person name="Session A.M."/>
            <person name="Uno Y."/>
            <person name="Kwon T."/>
            <person name="Chapman J.A."/>
            <person name="Toyoda A."/>
            <person name="Takahashi S."/>
            <person name="Fukui A."/>
            <person name="Hikosaka A."/>
            <person name="Suzuki A."/>
            <person name="Kondo M."/>
            <person name="van Heeringen S.J."/>
            <person name="Quigley I."/>
            <person name="Heinz S."/>
            <person name="Ogino H."/>
            <person name="Ochi H."/>
            <person name="Hellsten U."/>
            <person name="Lyons J.B."/>
            <person name="Simakov O."/>
            <person name="Putnam N."/>
            <person name="Stites J."/>
            <person name="Kuroki Y."/>
            <person name="Tanaka T."/>
            <person name="Michiue T."/>
            <person name="Watanabe M."/>
            <person name="Bogdanovic O."/>
            <person name="Lister R."/>
            <person name="Georgiou G."/>
            <person name="Paranjpe S.S."/>
            <person name="van Kruijsbergen I."/>
            <person name="Shu S."/>
            <person name="Carlson J."/>
            <person name="Kinoshita T."/>
            <person name="Ohta Y."/>
            <person name="Mawaribuchi S."/>
            <person name="Jenkins J."/>
            <person name="Grimwood J."/>
            <person name="Schmutz J."/>
            <person name="Mitros T."/>
            <person name="Mozaffari S.V."/>
            <person name="Suzuki Y."/>
            <person name="Haramoto Y."/>
            <person name="Yamamoto T.S."/>
            <person name="Takagi C."/>
            <person name="Heald R."/>
            <person name="Miller K."/>
            <person name="Haudenschild C."/>
            <person name="Kitzman J."/>
            <person name="Nakayama T."/>
            <person name="Izutsu Y."/>
            <person name="Robert J."/>
            <person name="Fortriede J."/>
            <person name="Burns K."/>
            <person name="Lotay V."/>
            <person name="Karimi K."/>
            <person name="Yasuoka Y."/>
            <person name="Dichmann D.S."/>
            <person name="Flajnik M.F."/>
            <person name="Houston D.W."/>
            <person name="Shendure J."/>
            <person name="DuPasquier L."/>
            <person name="Vize P.D."/>
            <person name="Zorn A.M."/>
            <person name="Ito M."/>
            <person name="Marcotte E.M."/>
            <person name="Wallingford J.B."/>
            <person name="Ito Y."/>
            <person name="Asashima M."/>
            <person name="Ueno N."/>
            <person name="Matsuda Y."/>
            <person name="Veenstra G.J."/>
            <person name="Fujiyama A."/>
            <person name="Harland R.M."/>
            <person name="Taira M."/>
            <person name="Rokhsar D.S."/>
        </authorList>
    </citation>
    <scope>NUCLEOTIDE SEQUENCE [LARGE SCALE GENOMIC DNA]</scope>
    <source>
        <strain evidence="3">J</strain>
    </source>
</reference>
<dbReference type="AlphaFoldDB" id="A0A974CN42"/>
<gene>
    <name evidence="2" type="ORF">XELAEV_18030474mg</name>
</gene>
<sequence length="364" mass="39113">MASSDITAMLEILSRRQCRCRPLACLSPEASGKQRRTVSPSPRTVRALRNDGAPNPPPNAAGRSVRSSATGRAGERTPPLPAAARAGGWSLCSSTSPPLLSQPSSHSKSTSQGPGGQAQGATNEPPAIPGGSSRAPLSPHRQTGHAASPSPSSSGRSLDSQAAAAWGQGVMTAQNSAHAGASGQVIILQSKAMPGRTLQRQDAQTNGKRLPRLLRVVSTLLCHCYSRSGAAGYYGSYKWCNRCGGPTRGHGLRRVILLLRGSPGGVHLKPEVKDEIWKGEFIELYSLLPREDFIDVDEEKDKEKAKKREEEEKKRYRKIPKTFGTWLMAFCIYAGVLGEKQPQLCSSHFCYVDEIWSASRDFGG</sequence>
<name>A0A974CN42_XENLA</name>
<protein>
    <submittedName>
        <fullName evidence="2">Uncharacterized protein</fullName>
    </submittedName>
</protein>
<evidence type="ECO:0000313" key="2">
    <source>
        <dbReference type="EMBL" id="OCT75296.1"/>
    </source>
</evidence>
<accession>A0A974CN42</accession>